<dbReference type="FunFam" id="3.30.470.20:FF:000028">
    <property type="entry name" value="Methylcrotonoyl-CoA carboxylase subunit alpha, mitochondrial"/>
    <property type="match status" value="1"/>
</dbReference>
<dbReference type="GO" id="GO:0005524">
    <property type="term" value="F:ATP binding"/>
    <property type="evidence" value="ECO:0007669"/>
    <property type="project" value="UniProtKB-UniRule"/>
</dbReference>
<dbReference type="Gene3D" id="3.30.470.20">
    <property type="entry name" value="ATP-grasp fold, B domain"/>
    <property type="match status" value="1"/>
</dbReference>
<organism evidence="18 19">
    <name type="scientific">Siminovitchia fortis</name>
    <dbReference type="NCBI Taxonomy" id="254758"/>
    <lineage>
        <taxon>Bacteria</taxon>
        <taxon>Bacillati</taxon>
        <taxon>Bacillota</taxon>
        <taxon>Bacilli</taxon>
        <taxon>Bacillales</taxon>
        <taxon>Bacillaceae</taxon>
        <taxon>Siminovitchia</taxon>
    </lineage>
</organism>
<evidence type="ECO:0000256" key="11">
    <source>
        <dbReference type="ARBA" id="ARBA00022842"/>
    </source>
</evidence>
<dbReference type="PROSITE" id="PS00866">
    <property type="entry name" value="CPSASE_1"/>
    <property type="match status" value="1"/>
</dbReference>
<evidence type="ECO:0000256" key="2">
    <source>
        <dbReference type="ARBA" id="ARBA00004956"/>
    </source>
</evidence>
<evidence type="ECO:0000256" key="15">
    <source>
        <dbReference type="PROSITE-ProRule" id="PRU00409"/>
    </source>
</evidence>
<evidence type="ECO:0000256" key="8">
    <source>
        <dbReference type="ARBA" id="ARBA00022741"/>
    </source>
</evidence>
<dbReference type="PANTHER" id="PTHR18866">
    <property type="entry name" value="CARBOXYLASE:PYRUVATE/ACETYL-COA/PROPIONYL-COA CARBOXYLASE"/>
    <property type="match status" value="1"/>
</dbReference>
<dbReference type="SMART" id="SM00878">
    <property type="entry name" value="Biotin_carb_C"/>
    <property type="match status" value="1"/>
</dbReference>
<dbReference type="InterPro" id="IPR005479">
    <property type="entry name" value="CPAse_ATP-bd"/>
</dbReference>
<feature type="domain" description="ATP-grasp" evidence="16">
    <location>
        <begin position="123"/>
        <end position="320"/>
    </location>
</feature>
<evidence type="ECO:0000256" key="5">
    <source>
        <dbReference type="ARBA" id="ARBA00022516"/>
    </source>
</evidence>
<evidence type="ECO:0000256" key="14">
    <source>
        <dbReference type="ARBA" id="ARBA00048600"/>
    </source>
</evidence>
<evidence type="ECO:0000256" key="7">
    <source>
        <dbReference type="ARBA" id="ARBA00022723"/>
    </source>
</evidence>
<dbReference type="PANTHER" id="PTHR18866:SF128">
    <property type="entry name" value="UREA AMIDOLYASE"/>
    <property type="match status" value="1"/>
</dbReference>
<keyword evidence="10 15" id="KW-0067">ATP-binding</keyword>
<dbReference type="NCBIfam" id="NF006367">
    <property type="entry name" value="PRK08591.1"/>
    <property type="match status" value="1"/>
</dbReference>
<dbReference type="PROSITE" id="PS50979">
    <property type="entry name" value="BC"/>
    <property type="match status" value="1"/>
</dbReference>
<dbReference type="AlphaFoldDB" id="A0A443IV05"/>
<evidence type="ECO:0000256" key="13">
    <source>
        <dbReference type="ARBA" id="ARBA00023267"/>
    </source>
</evidence>
<keyword evidence="5" id="KW-0444">Lipid biosynthesis</keyword>
<evidence type="ECO:0000259" key="16">
    <source>
        <dbReference type="PROSITE" id="PS50975"/>
    </source>
</evidence>
<dbReference type="EMBL" id="QYTU02000013">
    <property type="protein sequence ID" value="RWR11949.1"/>
    <property type="molecule type" value="Genomic_DNA"/>
</dbReference>
<dbReference type="Pfam" id="PF00289">
    <property type="entry name" value="Biotin_carb_N"/>
    <property type="match status" value="1"/>
</dbReference>
<dbReference type="FunFam" id="3.40.50.20:FF:000010">
    <property type="entry name" value="Propionyl-CoA carboxylase subunit alpha"/>
    <property type="match status" value="1"/>
</dbReference>
<evidence type="ECO:0000256" key="12">
    <source>
        <dbReference type="ARBA" id="ARBA00023160"/>
    </source>
</evidence>
<comment type="catalytic activity">
    <reaction evidence="14">
        <text>N(6)-biotinyl-L-lysyl-[protein] + hydrogencarbonate + ATP = N(6)-carboxybiotinyl-L-lysyl-[protein] + ADP + phosphate + H(+)</text>
        <dbReference type="Rhea" id="RHEA:13501"/>
        <dbReference type="Rhea" id="RHEA-COMP:10505"/>
        <dbReference type="Rhea" id="RHEA-COMP:10506"/>
        <dbReference type="ChEBI" id="CHEBI:15378"/>
        <dbReference type="ChEBI" id="CHEBI:17544"/>
        <dbReference type="ChEBI" id="CHEBI:30616"/>
        <dbReference type="ChEBI" id="CHEBI:43474"/>
        <dbReference type="ChEBI" id="CHEBI:83144"/>
        <dbReference type="ChEBI" id="CHEBI:83145"/>
        <dbReference type="ChEBI" id="CHEBI:456216"/>
        <dbReference type="EC" id="6.3.4.14"/>
    </reaction>
</comment>
<dbReference type="InterPro" id="IPR016185">
    <property type="entry name" value="PreATP-grasp_dom_sf"/>
</dbReference>
<evidence type="ECO:0000256" key="1">
    <source>
        <dbReference type="ARBA" id="ARBA00003761"/>
    </source>
</evidence>
<dbReference type="InterPro" id="IPR005481">
    <property type="entry name" value="BC-like_N"/>
</dbReference>
<evidence type="ECO:0000256" key="10">
    <source>
        <dbReference type="ARBA" id="ARBA00022840"/>
    </source>
</evidence>
<dbReference type="GO" id="GO:0004075">
    <property type="term" value="F:biotin carboxylase activity"/>
    <property type="evidence" value="ECO:0007669"/>
    <property type="project" value="UniProtKB-EC"/>
</dbReference>
<dbReference type="InterPro" id="IPR050856">
    <property type="entry name" value="Biotin_carboxylase_complex"/>
</dbReference>
<dbReference type="GO" id="GO:0006633">
    <property type="term" value="P:fatty acid biosynthetic process"/>
    <property type="evidence" value="ECO:0007669"/>
    <property type="project" value="UniProtKB-KW"/>
</dbReference>
<comment type="subunit">
    <text evidence="3">Acetyl-CoA carboxylase is a heterohexamer of biotin carboxyl carrier protein, biotin carboxylase and the two subunits of carboxyl transferase in a 2:2 complex.</text>
</comment>
<dbReference type="PROSITE" id="PS50975">
    <property type="entry name" value="ATP_GRASP"/>
    <property type="match status" value="1"/>
</dbReference>
<dbReference type="Pfam" id="PF02786">
    <property type="entry name" value="CPSase_L_D2"/>
    <property type="match status" value="1"/>
</dbReference>
<dbReference type="OrthoDB" id="9807469at2"/>
<dbReference type="RefSeq" id="WP_120072158.1">
    <property type="nucleotide sequence ID" value="NZ_QYTU02000013.1"/>
</dbReference>
<dbReference type="SUPFAM" id="SSF56059">
    <property type="entry name" value="Glutathione synthetase ATP-binding domain-like"/>
    <property type="match status" value="1"/>
</dbReference>
<evidence type="ECO:0000256" key="3">
    <source>
        <dbReference type="ARBA" id="ARBA00011750"/>
    </source>
</evidence>
<evidence type="ECO:0000256" key="4">
    <source>
        <dbReference type="ARBA" id="ARBA00013263"/>
    </source>
</evidence>
<accession>A0A443IV05</accession>
<feature type="domain" description="Biotin carboxylation" evidence="17">
    <location>
        <begin position="4"/>
        <end position="446"/>
    </location>
</feature>
<keyword evidence="12" id="KW-0443">Lipid metabolism</keyword>
<dbReference type="InterPro" id="IPR011761">
    <property type="entry name" value="ATP-grasp"/>
</dbReference>
<dbReference type="FunFam" id="3.30.1490.20:FF:000018">
    <property type="entry name" value="Biotin carboxylase"/>
    <property type="match status" value="1"/>
</dbReference>
<dbReference type="Proteomes" id="UP000273811">
    <property type="component" value="Unassembled WGS sequence"/>
</dbReference>
<protein>
    <recommendedName>
        <fullName evidence="4">biotin carboxylase</fullName>
        <ecNumber evidence="4">6.3.4.14</ecNumber>
    </recommendedName>
</protein>
<dbReference type="Pfam" id="PF02785">
    <property type="entry name" value="Biotin_carb_C"/>
    <property type="match status" value="1"/>
</dbReference>
<evidence type="ECO:0000313" key="18">
    <source>
        <dbReference type="EMBL" id="RWR11949.1"/>
    </source>
</evidence>
<evidence type="ECO:0000256" key="6">
    <source>
        <dbReference type="ARBA" id="ARBA00022598"/>
    </source>
</evidence>
<keyword evidence="11" id="KW-0460">Magnesium</keyword>
<keyword evidence="7" id="KW-0479">Metal-binding</keyword>
<keyword evidence="9" id="KW-0276">Fatty acid metabolism</keyword>
<dbReference type="GO" id="GO:0046872">
    <property type="term" value="F:metal ion binding"/>
    <property type="evidence" value="ECO:0007669"/>
    <property type="project" value="UniProtKB-KW"/>
</dbReference>
<keyword evidence="13" id="KW-0092">Biotin</keyword>
<name>A0A443IV05_9BACI</name>
<keyword evidence="19" id="KW-1185">Reference proteome</keyword>
<evidence type="ECO:0000256" key="9">
    <source>
        <dbReference type="ARBA" id="ARBA00022832"/>
    </source>
</evidence>
<dbReference type="PROSITE" id="PS00867">
    <property type="entry name" value="CPSASE_2"/>
    <property type="match status" value="1"/>
</dbReference>
<gene>
    <name evidence="18" type="ORF">D4N35_007740</name>
</gene>
<dbReference type="InterPro" id="IPR005482">
    <property type="entry name" value="Biotin_COase_C"/>
</dbReference>
<keyword evidence="8 15" id="KW-0547">Nucleotide-binding</keyword>
<reference evidence="18" key="1">
    <citation type="submission" date="2018-12" db="EMBL/GenBank/DDBJ databases">
        <authorList>
            <person name="Sun L."/>
            <person name="Chen Z."/>
        </authorList>
    </citation>
    <scope>NUCLEOTIDE SEQUENCE [LARGE SCALE GENOMIC DNA]</scope>
    <source>
        <strain evidence="18">DSM 16012</strain>
    </source>
</reference>
<keyword evidence="12" id="KW-0275">Fatty acid biosynthesis</keyword>
<comment type="pathway">
    <text evidence="2">Lipid metabolism; malonyl-CoA biosynthesis; malonyl-CoA from acetyl-CoA: step 1/1.</text>
</comment>
<evidence type="ECO:0000259" key="17">
    <source>
        <dbReference type="PROSITE" id="PS50979"/>
    </source>
</evidence>
<keyword evidence="6" id="KW-0436">Ligase</keyword>
<dbReference type="InterPro" id="IPR011054">
    <property type="entry name" value="Rudment_hybrid_motif"/>
</dbReference>
<evidence type="ECO:0000313" key="19">
    <source>
        <dbReference type="Proteomes" id="UP000273811"/>
    </source>
</evidence>
<dbReference type="EC" id="6.3.4.14" evidence="4"/>
<dbReference type="SUPFAM" id="SSF52440">
    <property type="entry name" value="PreATP-grasp domain"/>
    <property type="match status" value="1"/>
</dbReference>
<dbReference type="SUPFAM" id="SSF51246">
    <property type="entry name" value="Rudiment single hybrid motif"/>
    <property type="match status" value="1"/>
</dbReference>
<proteinExistence type="predicted"/>
<comment type="function">
    <text evidence="1">This protein is a component of the acetyl coenzyme A carboxylase complex; first, biotin carboxylase catalyzes the carboxylation of the carrier protein and then the transcarboxylase transfers the carboxyl group to form malonyl-CoA.</text>
</comment>
<dbReference type="InterPro" id="IPR011764">
    <property type="entry name" value="Biotin_carboxylation_dom"/>
</dbReference>
<comment type="caution">
    <text evidence="18">The sequence shown here is derived from an EMBL/GenBank/DDBJ whole genome shotgun (WGS) entry which is preliminary data.</text>
</comment>
<sequence>MPVFFKRILIANRGEIARRIIRTCNRLGIESVAVYSEADAAMPFVKEATAAVCVGPAQAKKSYLDIDNIIQAAKETDADAIHPGYGFLSENPAFVRRCEEEGITFIGPAAKAIELMGSKLEARAQMQEAGVPVVPGSEGRLESVEEAVSLAGEIGYPLMLKASAGGGGIGMQLVHNAEELEKAFDSTKQRAESFFGDGDLFLEKWINEPRHIEVQIAADEHGNVIHLYERECSVQRRNQKVVEESPSPFLDEKLRKELLQTAIRGVQHIGYTNVGTMEFIFDGERNFYFLEMNTRLQVEHPVTEEITGLDLVELQLQLAAGEELPFQQQNIKKDGHSIECRLYAEDPKTYFPSPGTIKRLILPEEARLDFAIEEGSQVSPFYDPMIGKIIVHGDDRHQAIGKMQAALEKLEVEGITTNLPLLYDIMENASFKKGEYTTKFLDEFQKERQVR</sequence>